<proteinExistence type="predicted"/>
<organism evidence="2 3">
    <name type="scientific">Elysia marginata</name>
    <dbReference type="NCBI Taxonomy" id="1093978"/>
    <lineage>
        <taxon>Eukaryota</taxon>
        <taxon>Metazoa</taxon>
        <taxon>Spiralia</taxon>
        <taxon>Lophotrochozoa</taxon>
        <taxon>Mollusca</taxon>
        <taxon>Gastropoda</taxon>
        <taxon>Heterobranchia</taxon>
        <taxon>Euthyneura</taxon>
        <taxon>Panpulmonata</taxon>
        <taxon>Sacoglossa</taxon>
        <taxon>Placobranchoidea</taxon>
        <taxon>Plakobranchidae</taxon>
        <taxon>Elysia</taxon>
    </lineage>
</organism>
<name>A0AAV4FMD7_9GAST</name>
<evidence type="ECO:0000256" key="1">
    <source>
        <dbReference type="SAM" id="MobiDB-lite"/>
    </source>
</evidence>
<dbReference type="EMBL" id="BMAT01007889">
    <property type="protein sequence ID" value="GFR73521.1"/>
    <property type="molecule type" value="Genomic_DNA"/>
</dbReference>
<feature type="compositionally biased region" description="Basic residues" evidence="1">
    <location>
        <begin position="121"/>
        <end position="135"/>
    </location>
</feature>
<protein>
    <recommendedName>
        <fullName evidence="4">39S ribosomal protein L51, mitochondrial</fullName>
    </recommendedName>
</protein>
<feature type="region of interest" description="Disordered" evidence="1">
    <location>
        <begin position="112"/>
        <end position="135"/>
    </location>
</feature>
<dbReference type="Proteomes" id="UP000762676">
    <property type="component" value="Unassembled WGS sequence"/>
</dbReference>
<gene>
    <name evidence="2" type="ORF">ElyMa_003869400</name>
</gene>
<comment type="caution">
    <text evidence="2">The sequence shown here is derived from an EMBL/GenBank/DDBJ whole genome shotgun (WGS) entry which is preliminary data.</text>
</comment>
<sequence>MTLFPRQYFHLGKFWRWNRESQFGMIGPSDAADHRGSNLRKGGLRKPSWQLMNLGVKPSPGLCWWVVGELAFFFGLYPRDGAEIWLLRKRVLGNSEYPALLNLCKRNLERTERGKRLSDRKGKKTGVRFKGPKSP</sequence>
<evidence type="ECO:0008006" key="4">
    <source>
        <dbReference type="Google" id="ProtNLM"/>
    </source>
</evidence>
<evidence type="ECO:0000313" key="3">
    <source>
        <dbReference type="Proteomes" id="UP000762676"/>
    </source>
</evidence>
<dbReference type="AlphaFoldDB" id="A0AAV4FMD7"/>
<accession>A0AAV4FMD7</accession>
<keyword evidence="3" id="KW-1185">Reference proteome</keyword>
<reference evidence="2 3" key="1">
    <citation type="journal article" date="2021" name="Elife">
        <title>Chloroplast acquisition without the gene transfer in kleptoplastic sea slugs, Plakobranchus ocellatus.</title>
        <authorList>
            <person name="Maeda T."/>
            <person name="Takahashi S."/>
            <person name="Yoshida T."/>
            <person name="Shimamura S."/>
            <person name="Takaki Y."/>
            <person name="Nagai Y."/>
            <person name="Toyoda A."/>
            <person name="Suzuki Y."/>
            <person name="Arimoto A."/>
            <person name="Ishii H."/>
            <person name="Satoh N."/>
            <person name="Nishiyama T."/>
            <person name="Hasebe M."/>
            <person name="Maruyama T."/>
            <person name="Minagawa J."/>
            <person name="Obokata J."/>
            <person name="Shigenobu S."/>
        </authorList>
    </citation>
    <scope>NUCLEOTIDE SEQUENCE [LARGE SCALE GENOMIC DNA]</scope>
</reference>
<evidence type="ECO:0000313" key="2">
    <source>
        <dbReference type="EMBL" id="GFR73521.1"/>
    </source>
</evidence>